<dbReference type="InterPro" id="IPR000792">
    <property type="entry name" value="Tscrpt_reg_LuxR_C"/>
</dbReference>
<accession>A0A918G2Y7</accession>
<evidence type="ECO:0000256" key="1">
    <source>
        <dbReference type="ARBA" id="ARBA00022741"/>
    </source>
</evidence>
<dbReference type="PANTHER" id="PTHR16305">
    <property type="entry name" value="TESTICULAR SOLUBLE ADENYLYL CYCLASE"/>
    <property type="match status" value="1"/>
</dbReference>
<keyword evidence="2" id="KW-0067">ATP-binding</keyword>
<keyword evidence="6" id="KW-1185">Reference proteome</keyword>
<dbReference type="EMBL" id="BMTL01000033">
    <property type="protein sequence ID" value="GGS16855.1"/>
    <property type="molecule type" value="Genomic_DNA"/>
</dbReference>
<dbReference type="CDD" id="cd06170">
    <property type="entry name" value="LuxR_C_like"/>
    <property type="match status" value="1"/>
</dbReference>
<evidence type="ECO:0000313" key="5">
    <source>
        <dbReference type="EMBL" id="GGS16855.1"/>
    </source>
</evidence>
<evidence type="ECO:0000313" key="6">
    <source>
        <dbReference type="Proteomes" id="UP000606194"/>
    </source>
</evidence>
<reference evidence="5" key="1">
    <citation type="journal article" date="2014" name="Int. J. Syst. Evol. Microbiol.">
        <title>Complete genome sequence of Corynebacterium casei LMG S-19264T (=DSM 44701T), isolated from a smear-ripened cheese.</title>
        <authorList>
            <consortium name="US DOE Joint Genome Institute (JGI-PGF)"/>
            <person name="Walter F."/>
            <person name="Albersmeier A."/>
            <person name="Kalinowski J."/>
            <person name="Ruckert C."/>
        </authorList>
    </citation>
    <scope>NUCLEOTIDE SEQUENCE</scope>
    <source>
        <strain evidence="5">JCM 4386</strain>
    </source>
</reference>
<feature type="domain" description="HTH luxR-type" evidence="4">
    <location>
        <begin position="762"/>
        <end position="827"/>
    </location>
</feature>
<protein>
    <recommendedName>
        <fullName evidence="4">HTH luxR-type domain-containing protein</fullName>
    </recommendedName>
</protein>
<dbReference type="InterPro" id="IPR036388">
    <property type="entry name" value="WH-like_DNA-bd_sf"/>
</dbReference>
<evidence type="ECO:0000256" key="2">
    <source>
        <dbReference type="ARBA" id="ARBA00022840"/>
    </source>
</evidence>
<evidence type="ECO:0000256" key="3">
    <source>
        <dbReference type="SAM" id="MobiDB-lite"/>
    </source>
</evidence>
<proteinExistence type="predicted"/>
<dbReference type="GO" id="GO:0005524">
    <property type="term" value="F:ATP binding"/>
    <property type="evidence" value="ECO:0007669"/>
    <property type="project" value="UniProtKB-KW"/>
</dbReference>
<dbReference type="GO" id="GO:0003677">
    <property type="term" value="F:DNA binding"/>
    <property type="evidence" value="ECO:0007669"/>
    <property type="project" value="InterPro"/>
</dbReference>
<comment type="caution">
    <text evidence="5">The sequence shown here is derived from an EMBL/GenBank/DDBJ whole genome shotgun (WGS) entry which is preliminary data.</text>
</comment>
<reference evidence="5" key="2">
    <citation type="submission" date="2020-09" db="EMBL/GenBank/DDBJ databases">
        <authorList>
            <person name="Sun Q."/>
            <person name="Ohkuma M."/>
        </authorList>
    </citation>
    <scope>NUCLEOTIDE SEQUENCE</scope>
    <source>
        <strain evidence="5">JCM 4386</strain>
    </source>
</reference>
<dbReference type="SMART" id="SM00421">
    <property type="entry name" value="HTH_LUXR"/>
    <property type="match status" value="1"/>
</dbReference>
<dbReference type="GO" id="GO:0005737">
    <property type="term" value="C:cytoplasm"/>
    <property type="evidence" value="ECO:0007669"/>
    <property type="project" value="TreeGrafter"/>
</dbReference>
<dbReference type="Proteomes" id="UP000606194">
    <property type="component" value="Unassembled WGS sequence"/>
</dbReference>
<dbReference type="PANTHER" id="PTHR16305:SF35">
    <property type="entry name" value="TRANSCRIPTIONAL ACTIVATOR DOMAIN"/>
    <property type="match status" value="1"/>
</dbReference>
<dbReference type="Pfam" id="PF00196">
    <property type="entry name" value="GerE"/>
    <property type="match status" value="1"/>
</dbReference>
<keyword evidence="1" id="KW-0547">Nucleotide-binding</keyword>
<dbReference type="InterPro" id="IPR016032">
    <property type="entry name" value="Sig_transdc_resp-reg_C-effctor"/>
</dbReference>
<dbReference type="GO" id="GO:0006355">
    <property type="term" value="P:regulation of DNA-templated transcription"/>
    <property type="evidence" value="ECO:0007669"/>
    <property type="project" value="InterPro"/>
</dbReference>
<gene>
    <name evidence="5" type="ORF">GCM10010269_64980</name>
</gene>
<dbReference type="GO" id="GO:0004016">
    <property type="term" value="F:adenylate cyclase activity"/>
    <property type="evidence" value="ECO:0007669"/>
    <property type="project" value="TreeGrafter"/>
</dbReference>
<dbReference type="AlphaFoldDB" id="A0A918G2Y7"/>
<sequence length="831" mass="88472">MPDEAHPAEWHALLHELHRVFLDLAGDRRLVLVVDDAQLADLPSLRFLSYLAARVGRSRIVLTVAMEPRGPGPAADLLGAVVTSFESTVLRPAPLSLRALEQVVAETVGGADPLATAASLFEATDGNPMLVRAVLDEAAAGTGRPAGTDLDRLTERAPRSLIRWIVRKLRSLPEPSLELAQVVAVLGRATEPWVVERTTGRADAGVDKALAALIDAEILVDGPVLRFAHPLVRTAVKDSTPLVTRRRLHARAARALATTGASPEQIAGHLLQAPAQADQRNVRSLLDAAAAATARGEPDTVSYLRRALREPPADRNVPMVLSRLGTAELSVDHEAAAAHLGEALAHTCAPDARGAVARDLAWALAAGSRFEEAVTVLADAIVELPASDALADLHDALSWIGRMSPRARDLQRQRLAQIQERTAGTSLPGSVHGLLEQLRNGTDARRTADSAGHVLRRTGLPAGNGVGWGAALAASWSLAICDRLPEARNALRTVTDESRRRGVHLFHLDHCLRAYVELHLGQVSAAAELAATALEASESGGRPTIAQPIAAAALVESLIELGELDRATAELSDRELLHVESDTSVHLPLLHARGRLRLALGQTDAGAADLMRGRALDAELGPTAGSVGMWTPIVTALHHSGRVRDAQELGEEELARAHAFGAARPLAVVLRTLAATASPGRALRLLEEAVDVLDGSPALLERARSLYVHGRLLGRAGKTSTARERLRLAAELAGECGAYPLHERARKELLSLGAPGRGPGRLKRSPSTLTPSEERVTALAAEGLSNRDIARTLFVTVKTVEWHLTQAYRKLGIVSREDLSRALEASAAEHR</sequence>
<dbReference type="SUPFAM" id="SSF46894">
    <property type="entry name" value="C-terminal effector domain of the bipartite response regulators"/>
    <property type="match status" value="1"/>
</dbReference>
<organism evidence="5 6">
    <name type="scientific">Streptomyces humidus</name>
    <dbReference type="NCBI Taxonomy" id="52259"/>
    <lineage>
        <taxon>Bacteria</taxon>
        <taxon>Bacillati</taxon>
        <taxon>Actinomycetota</taxon>
        <taxon>Actinomycetes</taxon>
        <taxon>Kitasatosporales</taxon>
        <taxon>Streptomycetaceae</taxon>
        <taxon>Streptomyces</taxon>
    </lineage>
</organism>
<feature type="region of interest" description="Disordered" evidence="3">
    <location>
        <begin position="752"/>
        <end position="773"/>
    </location>
</feature>
<dbReference type="Gene3D" id="1.10.10.10">
    <property type="entry name" value="Winged helix-like DNA-binding domain superfamily/Winged helix DNA-binding domain"/>
    <property type="match status" value="1"/>
</dbReference>
<name>A0A918G2Y7_9ACTN</name>
<dbReference type="PROSITE" id="PS50043">
    <property type="entry name" value="HTH_LUXR_2"/>
    <property type="match status" value="1"/>
</dbReference>
<evidence type="ECO:0000259" key="4">
    <source>
        <dbReference type="PROSITE" id="PS50043"/>
    </source>
</evidence>
<dbReference type="PRINTS" id="PR00038">
    <property type="entry name" value="HTHLUXR"/>
</dbReference>